<dbReference type="Proteomes" id="UP000051086">
    <property type="component" value="Unassembled WGS sequence"/>
</dbReference>
<dbReference type="Proteomes" id="UP000051887">
    <property type="component" value="Unassembled WGS sequence"/>
</dbReference>
<feature type="signal peptide" evidence="1">
    <location>
        <begin position="1"/>
        <end position="23"/>
    </location>
</feature>
<proteinExistence type="predicted"/>
<feature type="chain" id="PRO_5009792387" description="Lipoprotein" evidence="1">
    <location>
        <begin position="24"/>
        <end position="104"/>
    </location>
</feature>
<keyword evidence="4" id="KW-1185">Reference proteome</keyword>
<dbReference type="RefSeq" id="WP_058243757.1">
    <property type="nucleotide sequence ID" value="NZ_CYSB01000026.1"/>
</dbReference>
<reference evidence="2 4" key="2">
    <citation type="submission" date="2015-09" db="EMBL/GenBank/DDBJ databases">
        <authorList>
            <person name="Rodrigo-Torres L."/>
            <person name="Arahal D.R."/>
        </authorList>
    </citation>
    <scope>NUCLEOTIDE SEQUENCE [LARGE SCALE GENOMIC DNA]</scope>
    <source>
        <strain evidence="2 4">CECT 5118</strain>
    </source>
</reference>
<keyword evidence="1" id="KW-0732">Signal</keyword>
<evidence type="ECO:0000313" key="2">
    <source>
        <dbReference type="EMBL" id="CUH66248.1"/>
    </source>
</evidence>
<dbReference type="EMBL" id="CYSC01000033">
    <property type="protein sequence ID" value="CUH72563.1"/>
    <property type="molecule type" value="Genomic_DNA"/>
</dbReference>
<dbReference type="OrthoDB" id="9810895at2"/>
<gene>
    <name evidence="2" type="ORF">TL5118_01667</name>
    <name evidence="3" type="ORF">TL5120_02369</name>
</gene>
<dbReference type="EMBL" id="CYSB01000026">
    <property type="protein sequence ID" value="CUH66248.1"/>
    <property type="molecule type" value="Genomic_DNA"/>
</dbReference>
<name>A0A0P1FDX2_9RHOB</name>
<evidence type="ECO:0000313" key="4">
    <source>
        <dbReference type="Proteomes" id="UP000051086"/>
    </source>
</evidence>
<evidence type="ECO:0008006" key="6">
    <source>
        <dbReference type="Google" id="ProtNLM"/>
    </source>
</evidence>
<evidence type="ECO:0000256" key="1">
    <source>
        <dbReference type="SAM" id="SignalP"/>
    </source>
</evidence>
<dbReference type="AlphaFoldDB" id="A0A0P1FDX2"/>
<organism evidence="3 5">
    <name type="scientific">Thalassovita autumnalis</name>
    <dbReference type="NCBI Taxonomy" id="2072972"/>
    <lineage>
        <taxon>Bacteria</taxon>
        <taxon>Pseudomonadati</taxon>
        <taxon>Pseudomonadota</taxon>
        <taxon>Alphaproteobacteria</taxon>
        <taxon>Rhodobacterales</taxon>
        <taxon>Roseobacteraceae</taxon>
        <taxon>Thalassovita</taxon>
    </lineage>
</organism>
<reference evidence="3 5" key="1">
    <citation type="submission" date="2015-09" db="EMBL/GenBank/DDBJ databases">
        <authorList>
            <consortium name="Swine Surveillance"/>
        </authorList>
    </citation>
    <scope>NUCLEOTIDE SEQUENCE [LARGE SCALE GENOMIC DNA]</scope>
    <source>
        <strain evidence="3 5">5120</strain>
    </source>
</reference>
<sequence length="104" mass="11103">MFKRLITTAAVFGTAALAPPTFAQNAAPPSCMPRDALVQDLMRSYGEDLLGRGLQNPQQLLEIWSSGDSGSFTIFITHPDGQSCVVATGGSWIGYEPPNTDLES</sequence>
<protein>
    <recommendedName>
        <fullName evidence="6">Lipoprotein</fullName>
    </recommendedName>
</protein>
<evidence type="ECO:0000313" key="5">
    <source>
        <dbReference type="Proteomes" id="UP000051887"/>
    </source>
</evidence>
<accession>A0A0P1FDX2</accession>
<evidence type="ECO:0000313" key="3">
    <source>
        <dbReference type="EMBL" id="CUH72563.1"/>
    </source>
</evidence>